<keyword evidence="8" id="KW-1185">Reference proteome</keyword>
<dbReference type="Proteomes" id="UP000034883">
    <property type="component" value="Chromosome"/>
</dbReference>
<evidence type="ECO:0000256" key="3">
    <source>
        <dbReference type="ARBA" id="ARBA00022741"/>
    </source>
</evidence>
<dbReference type="EMBL" id="CP011125">
    <property type="protein sequence ID" value="AKF06417.1"/>
    <property type="molecule type" value="Genomic_DNA"/>
</dbReference>
<comment type="similarity">
    <text evidence="1">Belongs to the ABC transporter superfamily.</text>
</comment>
<accession>A0A0F6W3F4</accession>
<evidence type="ECO:0000256" key="2">
    <source>
        <dbReference type="ARBA" id="ARBA00022448"/>
    </source>
</evidence>
<dbReference type="PANTHER" id="PTHR43335">
    <property type="entry name" value="ABC TRANSPORTER, ATP-BINDING PROTEIN"/>
    <property type="match status" value="1"/>
</dbReference>
<gene>
    <name evidence="7" type="ORF">DB32_003566</name>
</gene>
<feature type="domain" description="ABC transporter" evidence="6">
    <location>
        <begin position="2"/>
        <end position="231"/>
    </location>
</feature>
<dbReference type="InterPro" id="IPR003439">
    <property type="entry name" value="ABC_transporter-like_ATP-bd"/>
</dbReference>
<dbReference type="GO" id="GO:0016887">
    <property type="term" value="F:ATP hydrolysis activity"/>
    <property type="evidence" value="ECO:0007669"/>
    <property type="project" value="InterPro"/>
</dbReference>
<dbReference type="SMART" id="SM00382">
    <property type="entry name" value="AAA"/>
    <property type="match status" value="1"/>
</dbReference>
<reference evidence="7 8" key="1">
    <citation type="submission" date="2015-03" db="EMBL/GenBank/DDBJ databases">
        <title>Genome assembly of Sandaracinus amylolyticus DSM 53668.</title>
        <authorList>
            <person name="Sharma G."/>
            <person name="Subramanian S."/>
        </authorList>
    </citation>
    <scope>NUCLEOTIDE SEQUENCE [LARGE SCALE GENOMIC DNA]</scope>
    <source>
        <strain evidence="7 8">DSM 53668</strain>
    </source>
</reference>
<dbReference type="STRING" id="927083.DB32_003566"/>
<dbReference type="InterPro" id="IPR003593">
    <property type="entry name" value="AAA+_ATPase"/>
</dbReference>
<dbReference type="CDD" id="cd03230">
    <property type="entry name" value="ABC_DR_subfamily_A"/>
    <property type="match status" value="1"/>
</dbReference>
<feature type="region of interest" description="Disordered" evidence="5">
    <location>
        <begin position="304"/>
        <end position="332"/>
    </location>
</feature>
<sequence length="332" mass="35673">MIEVEHLTKRYGPRTAVQDVSFRVGKGEIVGFLGPNGAGKSTTLRMLTGFLAPSGGAIRIDGIDALAKPIEAKKRIGYMPEACPIYPEMRVREYLRYRAELKGVASRAIKERIEIALDQASVKEAGDRIIGQLSKGTRQRVGLADALVADPPILVLDEPTAGLDPNQIRQVRDLVRGLAGKKTVLVSTHILPEVESTCDRVVIIHRGRVVREGAPDQLRQAIAGGNVLVIEARATHDQLRGALEGVEGVGAIESVEALGDGRVRARVAVEELGEGAERVFAAFARTGLVLRELRPETVGSLEEVFGRLTTEEAAQPEPPASTDESSDEEAAS</sequence>
<dbReference type="InterPro" id="IPR027417">
    <property type="entry name" value="P-loop_NTPase"/>
</dbReference>
<name>A0A0F6W3F4_9BACT</name>
<dbReference type="GO" id="GO:0005524">
    <property type="term" value="F:ATP binding"/>
    <property type="evidence" value="ECO:0007669"/>
    <property type="project" value="UniProtKB-KW"/>
</dbReference>
<evidence type="ECO:0000256" key="4">
    <source>
        <dbReference type="ARBA" id="ARBA00022840"/>
    </source>
</evidence>
<evidence type="ECO:0000256" key="1">
    <source>
        <dbReference type="ARBA" id="ARBA00005417"/>
    </source>
</evidence>
<keyword evidence="3" id="KW-0547">Nucleotide-binding</keyword>
<proteinExistence type="inferred from homology"/>
<dbReference type="KEGG" id="samy:DB32_003566"/>
<dbReference type="Gene3D" id="3.40.50.300">
    <property type="entry name" value="P-loop containing nucleotide triphosphate hydrolases"/>
    <property type="match status" value="1"/>
</dbReference>
<dbReference type="SUPFAM" id="SSF52540">
    <property type="entry name" value="P-loop containing nucleoside triphosphate hydrolases"/>
    <property type="match status" value="1"/>
</dbReference>
<keyword evidence="2" id="KW-0813">Transport</keyword>
<dbReference type="RefSeq" id="WP_053233595.1">
    <property type="nucleotide sequence ID" value="NZ_CP011125.1"/>
</dbReference>
<dbReference type="Pfam" id="PF00005">
    <property type="entry name" value="ABC_tran"/>
    <property type="match status" value="1"/>
</dbReference>
<evidence type="ECO:0000259" key="6">
    <source>
        <dbReference type="PROSITE" id="PS50893"/>
    </source>
</evidence>
<dbReference type="PANTHER" id="PTHR43335:SF4">
    <property type="entry name" value="ABC TRANSPORTER, ATP-BINDING PROTEIN"/>
    <property type="match status" value="1"/>
</dbReference>
<protein>
    <submittedName>
        <fullName evidence="7">ABC transporter, ATP-binding protein</fullName>
    </submittedName>
</protein>
<keyword evidence="4 7" id="KW-0067">ATP-binding</keyword>
<evidence type="ECO:0000313" key="8">
    <source>
        <dbReference type="Proteomes" id="UP000034883"/>
    </source>
</evidence>
<evidence type="ECO:0000313" key="7">
    <source>
        <dbReference type="EMBL" id="AKF06417.1"/>
    </source>
</evidence>
<evidence type="ECO:0000256" key="5">
    <source>
        <dbReference type="SAM" id="MobiDB-lite"/>
    </source>
</evidence>
<organism evidence="7 8">
    <name type="scientific">Sandaracinus amylolyticus</name>
    <dbReference type="NCBI Taxonomy" id="927083"/>
    <lineage>
        <taxon>Bacteria</taxon>
        <taxon>Pseudomonadati</taxon>
        <taxon>Myxococcota</taxon>
        <taxon>Polyangia</taxon>
        <taxon>Polyangiales</taxon>
        <taxon>Sandaracinaceae</taxon>
        <taxon>Sandaracinus</taxon>
    </lineage>
</organism>
<dbReference type="AlphaFoldDB" id="A0A0F6W3F4"/>
<dbReference type="PROSITE" id="PS50893">
    <property type="entry name" value="ABC_TRANSPORTER_2"/>
    <property type="match status" value="1"/>
</dbReference>